<protein>
    <recommendedName>
        <fullName evidence="10">Spi protease inhibitor domain-containing protein</fullName>
    </recommendedName>
</protein>
<feature type="region of interest" description="Disordered" evidence="6">
    <location>
        <begin position="705"/>
        <end position="736"/>
    </location>
</feature>
<dbReference type="InterPro" id="IPR008969">
    <property type="entry name" value="CarboxyPept-like_regulatory"/>
</dbReference>
<evidence type="ECO:0000256" key="2">
    <source>
        <dbReference type="ARBA" id="ARBA00022670"/>
    </source>
</evidence>
<dbReference type="PRINTS" id="PR00797">
    <property type="entry name" value="STREPTOPAIN"/>
</dbReference>
<evidence type="ECO:0000313" key="9">
    <source>
        <dbReference type="EMBL" id="KUG27564.1"/>
    </source>
</evidence>
<dbReference type="EMBL" id="LNQE01000316">
    <property type="protein sequence ID" value="KUG27564.1"/>
    <property type="molecule type" value="Genomic_DNA"/>
</dbReference>
<dbReference type="InterPro" id="IPR000200">
    <property type="entry name" value="Peptidase_C10"/>
</dbReference>
<evidence type="ECO:0000259" key="7">
    <source>
        <dbReference type="Pfam" id="PF06439"/>
    </source>
</evidence>
<proteinExistence type="inferred from homology"/>
<feature type="domain" description="3-keto-alpha-glucoside-1,2-lyase/3-keto-2-hydroxy-glucal hydratase" evidence="7">
    <location>
        <begin position="531"/>
        <end position="677"/>
    </location>
</feature>
<dbReference type="SUPFAM" id="SSF49464">
    <property type="entry name" value="Carboxypeptidase regulatory domain-like"/>
    <property type="match status" value="1"/>
</dbReference>
<dbReference type="InterPro" id="IPR025896">
    <property type="entry name" value="Spi_Prtas-inh"/>
</dbReference>
<keyword evidence="5" id="KW-0788">Thiol protease</keyword>
<evidence type="ECO:0000256" key="5">
    <source>
        <dbReference type="ARBA" id="ARBA00022807"/>
    </source>
</evidence>
<evidence type="ECO:0000256" key="4">
    <source>
        <dbReference type="ARBA" id="ARBA00022801"/>
    </source>
</evidence>
<reference evidence="9" key="1">
    <citation type="journal article" date="2015" name="Proc. Natl. Acad. Sci. U.S.A.">
        <title>Networks of energetic and metabolic interactions define dynamics in microbial communities.</title>
        <authorList>
            <person name="Embree M."/>
            <person name="Liu J.K."/>
            <person name="Al-Bassam M.M."/>
            <person name="Zengler K."/>
        </authorList>
    </citation>
    <scope>NUCLEOTIDE SEQUENCE</scope>
</reference>
<comment type="similarity">
    <text evidence="1">Belongs to the peptidase C10 family.</text>
</comment>
<dbReference type="SUPFAM" id="SSF54001">
    <property type="entry name" value="Cysteine proteinases"/>
    <property type="match status" value="1"/>
</dbReference>
<dbReference type="Gene3D" id="2.60.40.1120">
    <property type="entry name" value="Carboxypeptidase-like, regulatory domain"/>
    <property type="match status" value="1"/>
</dbReference>
<accession>A0A0W8G3G1</accession>
<dbReference type="InterPro" id="IPR038765">
    <property type="entry name" value="Papain-like_cys_pep_sf"/>
</dbReference>
<keyword evidence="3" id="KW-0732">Signal</keyword>
<dbReference type="GO" id="GO:0008234">
    <property type="term" value="F:cysteine-type peptidase activity"/>
    <property type="evidence" value="ECO:0007669"/>
    <property type="project" value="UniProtKB-KW"/>
</dbReference>
<comment type="caution">
    <text evidence="9">The sequence shown here is derived from an EMBL/GenBank/DDBJ whole genome shotgun (WGS) entry which is preliminary data.</text>
</comment>
<dbReference type="Pfam" id="PF13620">
    <property type="entry name" value="CarboxypepD_reg"/>
    <property type="match status" value="1"/>
</dbReference>
<name>A0A0W8G3G1_9ZZZZ</name>
<evidence type="ECO:0008006" key="10">
    <source>
        <dbReference type="Google" id="ProtNLM"/>
    </source>
</evidence>
<evidence type="ECO:0000256" key="6">
    <source>
        <dbReference type="SAM" id="MobiDB-lite"/>
    </source>
</evidence>
<sequence length="736" mass="77454">MMKRWPETIFFFAVLCLFPGLVPASPTTPEQARQVVAGWLSLEAGPMKTDMGKTVMSVSRYDGADGQAAYYIVHTGAKGFVIVPADDEVEPIIGFSPDGVYDPSPKTPLGALVSQDVPGRVAFVRQEAAKKQEALTAGVAAKDRWNTLSRAAVQKSAVETGTATISDVWVSPLVQTTWDQSTAGGVDTYNIYTPNNYVCGCVATAMAQLMRFHRHPATGVGTASFDIYVCGSATTRSLRGGNGSGGAYSWPDMVLSPGASTTTAQRQAIGALTADAGVSVNMDYCSDASGTDTLYAANAFKNTFGYSNAIRGRDSSWGNIPAANRNAMVNPNLDAGFPVLFGITGAGGHAIVCDGYGYDSATMYHHLNMGWSGSNDMWYNLPTIDTSYYNFNSVYKCVYNVYKTGTGEIISGRVTNASGAPISGATVTAARTGGGTYTDTTDAKGIYALSKVPSNSTYTITVAKSGYTFASKQATTGTSTNDTITTGNVWGVNFTGSGGGSGSGVNLMLLGIPAFINGSSGGGGFNEQFTGTLGNWTQYSGTWTIGGGYASVAGSSSETWATMGYNKGAFSNMDYSVRMRRMASQYNANAIFIRGVPTPLDATNTWYSGYYFAYSNNGRYQVGYYANGGAFTSFSGWVTSGAIKPYDWNILRIRASGTTLTFFLNGTQVYQVTDNTFSSGVVGIGRYDSTGGTLDVDYATLSTISGTESGTDSEADSGTDPKAAAPLRGIDDRQSP</sequence>
<evidence type="ECO:0000259" key="8">
    <source>
        <dbReference type="Pfam" id="PF13734"/>
    </source>
</evidence>
<dbReference type="Gene3D" id="3.90.70.50">
    <property type="entry name" value="Peptidase C10, streptopain"/>
    <property type="match status" value="1"/>
</dbReference>
<evidence type="ECO:0000256" key="1">
    <source>
        <dbReference type="ARBA" id="ARBA00009693"/>
    </source>
</evidence>
<dbReference type="InterPro" id="IPR044934">
    <property type="entry name" value="Streptopain_sf"/>
</dbReference>
<feature type="domain" description="Spi protease inhibitor" evidence="8">
    <location>
        <begin position="24"/>
        <end position="108"/>
    </location>
</feature>
<dbReference type="Pfam" id="PF01640">
    <property type="entry name" value="Peptidase_C10"/>
    <property type="match status" value="1"/>
</dbReference>
<dbReference type="Gene3D" id="2.60.120.560">
    <property type="entry name" value="Exo-inulinase, domain 1"/>
    <property type="match status" value="1"/>
</dbReference>
<dbReference type="InterPro" id="IPR010496">
    <property type="entry name" value="AL/BT2_dom"/>
</dbReference>
<dbReference type="Pfam" id="PF13734">
    <property type="entry name" value="Inhibitor_I69"/>
    <property type="match status" value="1"/>
</dbReference>
<evidence type="ECO:0000256" key="3">
    <source>
        <dbReference type="ARBA" id="ARBA00022729"/>
    </source>
</evidence>
<dbReference type="GO" id="GO:0006508">
    <property type="term" value="P:proteolysis"/>
    <property type="evidence" value="ECO:0007669"/>
    <property type="project" value="UniProtKB-KW"/>
</dbReference>
<keyword evidence="4" id="KW-0378">Hydrolase</keyword>
<gene>
    <name evidence="9" type="ORF">ASZ90_002598</name>
</gene>
<keyword evidence="2" id="KW-0645">Protease</keyword>
<organism evidence="9">
    <name type="scientific">hydrocarbon metagenome</name>
    <dbReference type="NCBI Taxonomy" id="938273"/>
    <lineage>
        <taxon>unclassified sequences</taxon>
        <taxon>metagenomes</taxon>
        <taxon>ecological metagenomes</taxon>
    </lineage>
</organism>
<dbReference type="Pfam" id="PF06439">
    <property type="entry name" value="3keto-disac_hyd"/>
    <property type="match status" value="1"/>
</dbReference>
<dbReference type="AlphaFoldDB" id="A0A0W8G3G1"/>